<dbReference type="InterPro" id="IPR050389">
    <property type="entry name" value="LysR-type_TF"/>
</dbReference>
<keyword evidence="3" id="KW-0238">DNA-binding</keyword>
<dbReference type="Gene3D" id="3.40.190.10">
    <property type="entry name" value="Periplasmic binding protein-like II"/>
    <property type="match status" value="2"/>
</dbReference>
<keyword evidence="2" id="KW-0805">Transcription regulation</keyword>
<evidence type="ECO:0000259" key="5">
    <source>
        <dbReference type="PROSITE" id="PS50931"/>
    </source>
</evidence>
<evidence type="ECO:0000256" key="1">
    <source>
        <dbReference type="ARBA" id="ARBA00009437"/>
    </source>
</evidence>
<evidence type="ECO:0000256" key="4">
    <source>
        <dbReference type="ARBA" id="ARBA00023163"/>
    </source>
</evidence>
<evidence type="ECO:0000256" key="2">
    <source>
        <dbReference type="ARBA" id="ARBA00023015"/>
    </source>
</evidence>
<dbReference type="Pfam" id="PF03466">
    <property type="entry name" value="LysR_substrate"/>
    <property type="match status" value="1"/>
</dbReference>
<dbReference type="Gene3D" id="1.10.10.10">
    <property type="entry name" value="Winged helix-like DNA-binding domain superfamily/Winged helix DNA-binding domain"/>
    <property type="match status" value="1"/>
</dbReference>
<proteinExistence type="inferred from homology"/>
<dbReference type="SUPFAM" id="SSF53850">
    <property type="entry name" value="Periplasmic binding protein-like II"/>
    <property type="match status" value="1"/>
</dbReference>
<dbReference type="PANTHER" id="PTHR30118:SF15">
    <property type="entry name" value="TRANSCRIPTIONAL REGULATORY PROTEIN"/>
    <property type="match status" value="1"/>
</dbReference>
<accession>A0ABY8BX54</accession>
<protein>
    <submittedName>
        <fullName evidence="6">LysR substrate-binding domain-containing protein</fullName>
    </submittedName>
</protein>
<dbReference type="Proteomes" id="UP001214553">
    <property type="component" value="Chromosome"/>
</dbReference>
<name>A0ABY8BX54_9MICO</name>
<dbReference type="InterPro" id="IPR036390">
    <property type="entry name" value="WH_DNA-bd_sf"/>
</dbReference>
<sequence length="307" mass="33008">MSDGLDTRVDGNLVVALEALLVERSVPRVAARLHVGESTATSALRRLRRITGDRLLVRSGGQHELTPLARELLPLVHDAMSSINRALEGGPHFDPRQSDRTFWISASGYAQAQLGAALARLVRGRAPGVRLRMTSLDADGFTLDTLFSRDIVLAHIGGHVTGPRKILFEDELVVVVAADHPALRDGRLDLAAISSMRLVSGTGGQTIPPLVQQMFQGISDIPRIAINAASDQAIPDVVAGSDFLGVVPRRLVEMTARRRHLVIAETPLRRVPLIEAAHWHPSKKTDPAIAWLVGLVRDAVTASGLGG</sequence>
<dbReference type="EMBL" id="CP119108">
    <property type="protein sequence ID" value="WEG08472.1"/>
    <property type="molecule type" value="Genomic_DNA"/>
</dbReference>
<organism evidence="6 7">
    <name type="scientific">Microbacterium horticulturae</name>
    <dbReference type="NCBI Taxonomy" id="3028316"/>
    <lineage>
        <taxon>Bacteria</taxon>
        <taxon>Bacillati</taxon>
        <taxon>Actinomycetota</taxon>
        <taxon>Actinomycetes</taxon>
        <taxon>Micrococcales</taxon>
        <taxon>Microbacteriaceae</taxon>
        <taxon>Microbacterium</taxon>
    </lineage>
</organism>
<reference evidence="6 7" key="1">
    <citation type="submission" date="2023-03" db="EMBL/GenBank/DDBJ databases">
        <title>Genome sequence of Microbacterium sp. KACC 23027.</title>
        <authorList>
            <person name="Kim S."/>
            <person name="Heo J."/>
            <person name="Kwon S.-W."/>
        </authorList>
    </citation>
    <scope>NUCLEOTIDE SEQUENCE [LARGE SCALE GENOMIC DNA]</scope>
    <source>
        <strain evidence="6 7">KACC 23027</strain>
    </source>
</reference>
<evidence type="ECO:0000313" key="6">
    <source>
        <dbReference type="EMBL" id="WEG08472.1"/>
    </source>
</evidence>
<dbReference type="Pfam" id="PF00126">
    <property type="entry name" value="HTH_1"/>
    <property type="match status" value="1"/>
</dbReference>
<gene>
    <name evidence="6" type="ORF">PU630_14680</name>
</gene>
<comment type="similarity">
    <text evidence="1">Belongs to the LysR transcriptional regulatory family.</text>
</comment>
<feature type="domain" description="HTH lysR-type" evidence="5">
    <location>
        <begin position="9"/>
        <end position="66"/>
    </location>
</feature>
<dbReference type="SUPFAM" id="SSF46785">
    <property type="entry name" value="Winged helix' DNA-binding domain"/>
    <property type="match status" value="1"/>
</dbReference>
<dbReference type="InterPro" id="IPR000847">
    <property type="entry name" value="LysR_HTH_N"/>
</dbReference>
<keyword evidence="4" id="KW-0804">Transcription</keyword>
<keyword evidence="7" id="KW-1185">Reference proteome</keyword>
<dbReference type="PANTHER" id="PTHR30118">
    <property type="entry name" value="HTH-TYPE TRANSCRIPTIONAL REGULATOR LEUO-RELATED"/>
    <property type="match status" value="1"/>
</dbReference>
<evidence type="ECO:0000256" key="3">
    <source>
        <dbReference type="ARBA" id="ARBA00023125"/>
    </source>
</evidence>
<dbReference type="InterPro" id="IPR036388">
    <property type="entry name" value="WH-like_DNA-bd_sf"/>
</dbReference>
<dbReference type="PROSITE" id="PS50931">
    <property type="entry name" value="HTH_LYSR"/>
    <property type="match status" value="1"/>
</dbReference>
<dbReference type="InterPro" id="IPR005119">
    <property type="entry name" value="LysR_subst-bd"/>
</dbReference>
<evidence type="ECO:0000313" key="7">
    <source>
        <dbReference type="Proteomes" id="UP001214553"/>
    </source>
</evidence>
<dbReference type="RefSeq" id="WP_275277800.1">
    <property type="nucleotide sequence ID" value="NZ_CP119108.1"/>
</dbReference>